<dbReference type="Pfam" id="PF01284">
    <property type="entry name" value="MARVEL"/>
    <property type="match status" value="1"/>
</dbReference>
<evidence type="ECO:0000256" key="1">
    <source>
        <dbReference type="ARBA" id="ARBA00004141"/>
    </source>
</evidence>
<feature type="transmembrane region" description="Helical" evidence="6">
    <location>
        <begin position="74"/>
        <end position="98"/>
    </location>
</feature>
<dbReference type="EMBL" id="JOKZ01000676">
    <property type="protein sequence ID" value="KKO96961.1"/>
    <property type="molecule type" value="Genomic_DNA"/>
</dbReference>
<feature type="region of interest" description="Disordered" evidence="5">
    <location>
        <begin position="153"/>
        <end position="195"/>
    </location>
</feature>
<dbReference type="OrthoDB" id="20872at2759"/>
<organism evidence="8 9">
    <name type="scientific">Trichoderma harzianum</name>
    <name type="common">Hypocrea lixii</name>
    <dbReference type="NCBI Taxonomy" id="5544"/>
    <lineage>
        <taxon>Eukaryota</taxon>
        <taxon>Fungi</taxon>
        <taxon>Dikarya</taxon>
        <taxon>Ascomycota</taxon>
        <taxon>Pezizomycotina</taxon>
        <taxon>Sordariomycetes</taxon>
        <taxon>Hypocreomycetidae</taxon>
        <taxon>Hypocreales</taxon>
        <taxon>Hypocreaceae</taxon>
        <taxon>Trichoderma</taxon>
    </lineage>
</organism>
<accession>A0A0F9Z8P3</accession>
<dbReference type="OMA" id="QFACAGI"/>
<keyword evidence="4 6" id="KW-0472">Membrane</keyword>
<evidence type="ECO:0000259" key="7">
    <source>
        <dbReference type="Pfam" id="PF01284"/>
    </source>
</evidence>
<dbReference type="GO" id="GO:0016020">
    <property type="term" value="C:membrane"/>
    <property type="evidence" value="ECO:0007669"/>
    <property type="project" value="UniProtKB-SubCell"/>
</dbReference>
<comment type="caution">
    <text evidence="8">The sequence shown here is derived from an EMBL/GenBank/DDBJ whole genome shotgun (WGS) entry which is preliminary data.</text>
</comment>
<feature type="compositionally biased region" description="Low complexity" evidence="5">
    <location>
        <begin position="185"/>
        <end position="195"/>
    </location>
</feature>
<dbReference type="Proteomes" id="UP000034112">
    <property type="component" value="Unassembled WGS sequence"/>
</dbReference>
<comment type="subcellular location">
    <subcellularLocation>
        <location evidence="1">Membrane</location>
        <topology evidence="1">Multi-pass membrane protein</topology>
    </subcellularLocation>
</comment>
<dbReference type="PANTHER" id="PTHR39608:SF2">
    <property type="entry name" value="MARVEL DOMAIN-CONTAINING PROTEIN"/>
    <property type="match status" value="1"/>
</dbReference>
<feature type="transmembrane region" description="Helical" evidence="6">
    <location>
        <begin position="119"/>
        <end position="138"/>
    </location>
</feature>
<proteinExistence type="predicted"/>
<evidence type="ECO:0000256" key="5">
    <source>
        <dbReference type="SAM" id="MobiDB-lite"/>
    </source>
</evidence>
<evidence type="ECO:0000256" key="6">
    <source>
        <dbReference type="SAM" id="Phobius"/>
    </source>
</evidence>
<dbReference type="PANTHER" id="PTHR39608">
    <property type="entry name" value="INTEGRAL MEMBRANE PROTEIN (AFU_ORTHOLOGUE AFUA_5G08640)"/>
    <property type="match status" value="1"/>
</dbReference>
<feature type="domain" description="MARVEL" evidence="7">
    <location>
        <begin position="16"/>
        <end position="137"/>
    </location>
</feature>
<dbReference type="AlphaFoldDB" id="A0A0F9Z8P3"/>
<feature type="compositionally biased region" description="Low complexity" evidence="5">
    <location>
        <begin position="166"/>
        <end position="178"/>
    </location>
</feature>
<dbReference type="InterPro" id="IPR008253">
    <property type="entry name" value="Marvel"/>
</dbReference>
<feature type="transmembrane region" description="Helical" evidence="6">
    <location>
        <begin position="49"/>
        <end position="68"/>
    </location>
</feature>
<evidence type="ECO:0000256" key="3">
    <source>
        <dbReference type="ARBA" id="ARBA00022989"/>
    </source>
</evidence>
<feature type="transmembrane region" description="Helical" evidence="6">
    <location>
        <begin position="12"/>
        <end position="37"/>
    </location>
</feature>
<protein>
    <recommendedName>
        <fullName evidence="7">MARVEL domain-containing protein</fullName>
    </recommendedName>
</protein>
<sequence>MALGANLENTALRAASLFCYVMTWISAIIVTGIVGNFLERFSNRGVDIVYMEVIAVITMVVYLVGMILPCLPKYGGLMAPMHLIFSYLWLTAFIFAAQDWSHHRCRNSIPRSGLCSRKHAIEAFNFLAFFFILCNLIIETFLFRAHRRANAGTTGTHHVTKERPASGVSGVSGETGTTVPPPAAAAPVNNGTTAV</sequence>
<reference evidence="9" key="1">
    <citation type="journal article" date="2015" name="Genome Announc.">
        <title>Draft whole-genome sequence of the biocontrol agent Trichoderma harzianum T6776.</title>
        <authorList>
            <person name="Baroncelli R."/>
            <person name="Piaggeschi G."/>
            <person name="Fiorini L."/>
            <person name="Bertolini E."/>
            <person name="Zapparata A."/>
            <person name="Pe M.E."/>
            <person name="Sarrocco S."/>
            <person name="Vannacci G."/>
        </authorList>
    </citation>
    <scope>NUCLEOTIDE SEQUENCE [LARGE SCALE GENOMIC DNA]</scope>
    <source>
        <strain evidence="9">T6776</strain>
    </source>
</reference>
<name>A0A0F9Z8P3_TRIHA</name>
<evidence type="ECO:0000256" key="4">
    <source>
        <dbReference type="ARBA" id="ARBA00023136"/>
    </source>
</evidence>
<evidence type="ECO:0000313" key="8">
    <source>
        <dbReference type="EMBL" id="KKO96961.1"/>
    </source>
</evidence>
<evidence type="ECO:0000256" key="2">
    <source>
        <dbReference type="ARBA" id="ARBA00022692"/>
    </source>
</evidence>
<keyword evidence="3 6" id="KW-1133">Transmembrane helix</keyword>
<gene>
    <name evidence="8" type="ORF">THAR02_10932</name>
</gene>
<evidence type="ECO:0000313" key="9">
    <source>
        <dbReference type="Proteomes" id="UP000034112"/>
    </source>
</evidence>
<keyword evidence="2 6" id="KW-0812">Transmembrane</keyword>